<evidence type="ECO:0000313" key="6">
    <source>
        <dbReference type="EMBL" id="HIX58863.1"/>
    </source>
</evidence>
<dbReference type="SMART" id="SM00448">
    <property type="entry name" value="REC"/>
    <property type="match status" value="1"/>
</dbReference>
<dbReference type="SMART" id="SM00850">
    <property type="entry name" value="LytTR"/>
    <property type="match status" value="1"/>
</dbReference>
<dbReference type="Gene3D" id="2.40.50.1020">
    <property type="entry name" value="LytTr DNA-binding domain"/>
    <property type="match status" value="1"/>
</dbReference>
<evidence type="ECO:0000256" key="1">
    <source>
        <dbReference type="ARBA" id="ARBA00018672"/>
    </source>
</evidence>
<feature type="modified residue" description="4-aspartylphosphate" evidence="3">
    <location>
        <position position="57"/>
    </location>
</feature>
<dbReference type="SUPFAM" id="SSF52172">
    <property type="entry name" value="CheY-like"/>
    <property type="match status" value="1"/>
</dbReference>
<dbReference type="Proteomes" id="UP000886817">
    <property type="component" value="Unassembled WGS sequence"/>
</dbReference>
<dbReference type="PANTHER" id="PTHR37299">
    <property type="entry name" value="TRANSCRIPTIONAL REGULATOR-RELATED"/>
    <property type="match status" value="1"/>
</dbReference>
<dbReference type="InterPro" id="IPR046947">
    <property type="entry name" value="LytR-like"/>
</dbReference>
<dbReference type="PANTHER" id="PTHR37299:SF1">
    <property type="entry name" value="STAGE 0 SPORULATION PROTEIN A HOMOLOG"/>
    <property type="match status" value="1"/>
</dbReference>
<dbReference type="PROSITE" id="PS50110">
    <property type="entry name" value="RESPONSE_REGULATORY"/>
    <property type="match status" value="1"/>
</dbReference>
<gene>
    <name evidence="6" type="ORF">IAA45_04000</name>
</gene>
<dbReference type="PROSITE" id="PS50930">
    <property type="entry name" value="HTH_LYTTR"/>
    <property type="match status" value="1"/>
</dbReference>
<evidence type="ECO:0000259" key="5">
    <source>
        <dbReference type="PROSITE" id="PS50930"/>
    </source>
</evidence>
<reference evidence="6" key="2">
    <citation type="submission" date="2021-04" db="EMBL/GenBank/DDBJ databases">
        <authorList>
            <person name="Gilroy R."/>
        </authorList>
    </citation>
    <scope>NUCLEOTIDE SEQUENCE</scope>
    <source>
        <strain evidence="6">ChiSjej1B19-8411</strain>
    </source>
</reference>
<accession>A0A9D1WH03</accession>
<evidence type="ECO:0000256" key="3">
    <source>
        <dbReference type="PROSITE-ProRule" id="PRU00169"/>
    </source>
</evidence>
<dbReference type="InterPro" id="IPR007492">
    <property type="entry name" value="LytTR_DNA-bd_dom"/>
</dbReference>
<comment type="function">
    <text evidence="2">May play the central regulatory role in sporulation. It may be an element of the effector pathway responsible for the activation of sporulation genes in response to nutritional stress. Spo0A may act in concert with spo0H (a sigma factor) to control the expression of some genes that are critical to the sporulation process.</text>
</comment>
<dbReference type="GO" id="GO:0000156">
    <property type="term" value="F:phosphorelay response regulator activity"/>
    <property type="evidence" value="ECO:0007669"/>
    <property type="project" value="InterPro"/>
</dbReference>
<dbReference type="AlphaFoldDB" id="A0A9D1WH03"/>
<feature type="domain" description="HTH LytTR-type" evidence="5">
    <location>
        <begin position="133"/>
        <end position="228"/>
    </location>
</feature>
<feature type="domain" description="Response regulatory" evidence="4">
    <location>
        <begin position="2"/>
        <end position="120"/>
    </location>
</feature>
<dbReference type="Pfam" id="PF04397">
    <property type="entry name" value="LytTR"/>
    <property type="match status" value="1"/>
</dbReference>
<name>A0A9D1WH03_9FIRM</name>
<evidence type="ECO:0000259" key="4">
    <source>
        <dbReference type="PROSITE" id="PS50110"/>
    </source>
</evidence>
<evidence type="ECO:0000256" key="2">
    <source>
        <dbReference type="ARBA" id="ARBA00024867"/>
    </source>
</evidence>
<dbReference type="Pfam" id="PF00072">
    <property type="entry name" value="Response_reg"/>
    <property type="match status" value="1"/>
</dbReference>
<keyword evidence="6" id="KW-0238">DNA-binding</keyword>
<dbReference type="Gene3D" id="3.40.50.2300">
    <property type="match status" value="1"/>
</dbReference>
<dbReference type="InterPro" id="IPR001789">
    <property type="entry name" value="Sig_transdc_resp-reg_receiver"/>
</dbReference>
<reference evidence="6" key="1">
    <citation type="journal article" date="2021" name="PeerJ">
        <title>Extensive microbial diversity within the chicken gut microbiome revealed by metagenomics and culture.</title>
        <authorList>
            <person name="Gilroy R."/>
            <person name="Ravi A."/>
            <person name="Getino M."/>
            <person name="Pursley I."/>
            <person name="Horton D.L."/>
            <person name="Alikhan N.F."/>
            <person name="Baker D."/>
            <person name="Gharbi K."/>
            <person name="Hall N."/>
            <person name="Watson M."/>
            <person name="Adriaenssens E.M."/>
            <person name="Foster-Nyarko E."/>
            <person name="Jarju S."/>
            <person name="Secka A."/>
            <person name="Antonio M."/>
            <person name="Oren A."/>
            <person name="Chaudhuri R.R."/>
            <person name="La Ragione R."/>
            <person name="Hildebrand F."/>
            <person name="Pallen M.J."/>
        </authorList>
    </citation>
    <scope>NUCLEOTIDE SEQUENCE</scope>
    <source>
        <strain evidence="6">ChiSjej1B19-8411</strain>
    </source>
</reference>
<evidence type="ECO:0000313" key="7">
    <source>
        <dbReference type="Proteomes" id="UP000886817"/>
    </source>
</evidence>
<proteinExistence type="predicted"/>
<keyword evidence="3" id="KW-0597">Phosphoprotein</keyword>
<comment type="caution">
    <text evidence="6">The sequence shown here is derived from an EMBL/GenBank/DDBJ whole genome shotgun (WGS) entry which is preliminary data.</text>
</comment>
<sequence>MNICICDDEKNLRHALKKVIETEMQLQGIPCTIQEYGSGNALLQGLQTEETDILFLDIEMEGLNGMETARELRKINGNIVIIFVTAYPDYVFQGYEVHAFHYILKPYREEKIREVLRMALEETRKLEEQYYVIEQKSGIRRLPLKEIYYFKSDRKKVCAVTSRGTQEFYGSLSDVETEVPDWFIRIHNRYLVNLNHISGISTAACSCGGEELPVSRACRQELAVAFAQMMLRSS</sequence>
<organism evidence="6 7">
    <name type="scientific">Candidatus Blautia gallistercoris</name>
    <dbReference type="NCBI Taxonomy" id="2838490"/>
    <lineage>
        <taxon>Bacteria</taxon>
        <taxon>Bacillati</taxon>
        <taxon>Bacillota</taxon>
        <taxon>Clostridia</taxon>
        <taxon>Lachnospirales</taxon>
        <taxon>Lachnospiraceae</taxon>
        <taxon>Blautia</taxon>
    </lineage>
</organism>
<dbReference type="EMBL" id="DXEX01000092">
    <property type="protein sequence ID" value="HIX58863.1"/>
    <property type="molecule type" value="Genomic_DNA"/>
</dbReference>
<protein>
    <recommendedName>
        <fullName evidence="1">Stage 0 sporulation protein A homolog</fullName>
    </recommendedName>
</protein>
<dbReference type="GO" id="GO:0003677">
    <property type="term" value="F:DNA binding"/>
    <property type="evidence" value="ECO:0007669"/>
    <property type="project" value="UniProtKB-KW"/>
</dbReference>
<dbReference type="InterPro" id="IPR011006">
    <property type="entry name" value="CheY-like_superfamily"/>
</dbReference>